<keyword evidence="9" id="KW-1185">Reference proteome</keyword>
<dbReference type="STRING" id="283909.R7TW28"/>
<evidence type="ECO:0000256" key="1">
    <source>
        <dbReference type="ARBA" id="ARBA00004141"/>
    </source>
</evidence>
<evidence type="ECO:0000313" key="9">
    <source>
        <dbReference type="Proteomes" id="UP000014760"/>
    </source>
</evidence>
<proteinExistence type="predicted"/>
<accession>R7TW28</accession>
<dbReference type="HOGENOM" id="CLU_052413_0_0_1"/>
<dbReference type="Proteomes" id="UP000014760">
    <property type="component" value="Unassembled WGS sequence"/>
</dbReference>
<dbReference type="EMBL" id="KB308479">
    <property type="protein sequence ID" value="ELT97787.1"/>
    <property type="molecule type" value="Genomic_DNA"/>
</dbReference>
<dbReference type="GO" id="GO:0016020">
    <property type="term" value="C:membrane"/>
    <property type="evidence" value="ECO:0007669"/>
    <property type="project" value="UniProtKB-SubCell"/>
</dbReference>
<feature type="transmembrane region" description="Helical" evidence="6">
    <location>
        <begin position="314"/>
        <end position="335"/>
    </location>
</feature>
<dbReference type="PANTHER" id="PTHR21421">
    <property type="entry name" value="GUSTATORY RECEPTOR"/>
    <property type="match status" value="1"/>
</dbReference>
<dbReference type="OrthoDB" id="6478931at2759"/>
<evidence type="ECO:0000313" key="8">
    <source>
        <dbReference type="EnsemblMetazoa" id="CapteP210189"/>
    </source>
</evidence>
<protein>
    <recommendedName>
        <fullName evidence="10">Gustatory receptor</fullName>
    </recommendedName>
</protein>
<feature type="transmembrane region" description="Helical" evidence="6">
    <location>
        <begin position="105"/>
        <end position="125"/>
    </location>
</feature>
<evidence type="ECO:0008006" key="10">
    <source>
        <dbReference type="Google" id="ProtNLM"/>
    </source>
</evidence>
<reference evidence="7 9" key="2">
    <citation type="journal article" date="2013" name="Nature">
        <title>Insights into bilaterian evolution from three spiralian genomes.</title>
        <authorList>
            <person name="Simakov O."/>
            <person name="Marletaz F."/>
            <person name="Cho S.J."/>
            <person name="Edsinger-Gonzales E."/>
            <person name="Havlak P."/>
            <person name="Hellsten U."/>
            <person name="Kuo D.H."/>
            <person name="Larsson T."/>
            <person name="Lv J."/>
            <person name="Arendt D."/>
            <person name="Savage R."/>
            <person name="Osoegawa K."/>
            <person name="de Jong P."/>
            <person name="Grimwood J."/>
            <person name="Chapman J.A."/>
            <person name="Shapiro H."/>
            <person name="Aerts A."/>
            <person name="Otillar R.P."/>
            <person name="Terry A.Y."/>
            <person name="Boore J.L."/>
            <person name="Grigoriev I.V."/>
            <person name="Lindberg D.R."/>
            <person name="Seaver E.C."/>
            <person name="Weisblat D.A."/>
            <person name="Putnam N.H."/>
            <person name="Rokhsar D.S."/>
        </authorList>
    </citation>
    <scope>NUCLEOTIDE SEQUENCE</scope>
    <source>
        <strain evidence="7 9">I ESC-2004</strain>
    </source>
</reference>
<keyword evidence="4 6" id="KW-0472">Membrane</keyword>
<evidence type="ECO:0000256" key="3">
    <source>
        <dbReference type="ARBA" id="ARBA00022989"/>
    </source>
</evidence>
<gene>
    <name evidence="7" type="ORF">CAPTEDRAFT_210189</name>
</gene>
<keyword evidence="5" id="KW-0675">Receptor</keyword>
<keyword evidence="3 6" id="KW-1133">Transmembrane helix</keyword>
<evidence type="ECO:0000256" key="5">
    <source>
        <dbReference type="ARBA" id="ARBA00023170"/>
    </source>
</evidence>
<organism evidence="7">
    <name type="scientific">Capitella teleta</name>
    <name type="common">Polychaete worm</name>
    <dbReference type="NCBI Taxonomy" id="283909"/>
    <lineage>
        <taxon>Eukaryota</taxon>
        <taxon>Metazoa</taxon>
        <taxon>Spiralia</taxon>
        <taxon>Lophotrochozoa</taxon>
        <taxon>Annelida</taxon>
        <taxon>Polychaeta</taxon>
        <taxon>Sedentaria</taxon>
        <taxon>Scolecida</taxon>
        <taxon>Capitellidae</taxon>
        <taxon>Capitella</taxon>
    </lineage>
</organism>
<keyword evidence="2 6" id="KW-0812">Transmembrane</keyword>
<evidence type="ECO:0000256" key="6">
    <source>
        <dbReference type="SAM" id="Phobius"/>
    </source>
</evidence>
<dbReference type="GO" id="GO:0007606">
    <property type="term" value="P:sensory perception of chemical stimulus"/>
    <property type="evidence" value="ECO:0007669"/>
    <property type="project" value="TreeGrafter"/>
</dbReference>
<feature type="transmembrane region" description="Helical" evidence="6">
    <location>
        <begin position="65"/>
        <end position="85"/>
    </location>
</feature>
<name>R7TW28_CAPTE</name>
<feature type="transmembrane region" description="Helical" evidence="6">
    <location>
        <begin position="281"/>
        <end position="302"/>
    </location>
</feature>
<dbReference type="GO" id="GO:0038023">
    <property type="term" value="F:signaling receptor activity"/>
    <property type="evidence" value="ECO:0007669"/>
    <property type="project" value="UniProtKB-ARBA"/>
</dbReference>
<dbReference type="PANTHER" id="PTHR21421:SF29">
    <property type="entry name" value="GUSTATORY RECEPTOR 5A FOR TREHALOSE-RELATED"/>
    <property type="match status" value="1"/>
</dbReference>
<sequence length="409" mass="46800">MVLRLDVLEDMGTETPTTKAKHRDCTGLLLYNTMLPFVRSMQMFGLYFNSAEKCKDTRPERGKSVWSVAKIYSTCILIIIWFNQLRFWSIFSGGDQMGPELFEKLIFVSWFSHCAANITSMYYACSSVDGMEAFLFTWHRIHSVECSLNLADYGKKTSIYVAAAWIFWACNVAFCYYGLFDSFFFDYALAPYKPGDDYVKYVRITYAIIHLWLTAAWSMVDCFALFILSLMYWEFKAFNEKFRSRINEDGSFSGDLEQWRQQHEKLSSLVSTADNATSAHIAATFAACIVMSILILYNLIWWPEVVFKTPLIGFIHAFWFATAFGSVSFLAVWAASVNHAAHALWADVQHISLKEDTPACLRSQVTAFMHRLGGPAIGFSTGGLFVVDKQCILTLLHYLDSIRTWSLYQ</sequence>
<dbReference type="AlphaFoldDB" id="R7TW28"/>
<reference evidence="8" key="3">
    <citation type="submission" date="2015-06" db="UniProtKB">
        <authorList>
            <consortium name="EnsemblMetazoa"/>
        </authorList>
    </citation>
    <scope>IDENTIFICATION</scope>
</reference>
<dbReference type="OMA" id="FALACHK"/>
<reference evidence="9" key="1">
    <citation type="submission" date="2012-12" db="EMBL/GenBank/DDBJ databases">
        <authorList>
            <person name="Hellsten U."/>
            <person name="Grimwood J."/>
            <person name="Chapman J.A."/>
            <person name="Shapiro H."/>
            <person name="Aerts A."/>
            <person name="Otillar R.P."/>
            <person name="Terry A.Y."/>
            <person name="Boore J.L."/>
            <person name="Simakov O."/>
            <person name="Marletaz F."/>
            <person name="Cho S.-J."/>
            <person name="Edsinger-Gonzales E."/>
            <person name="Havlak P."/>
            <person name="Kuo D.-H."/>
            <person name="Larsson T."/>
            <person name="Lv J."/>
            <person name="Arendt D."/>
            <person name="Savage R."/>
            <person name="Osoegawa K."/>
            <person name="de Jong P."/>
            <person name="Lindberg D.R."/>
            <person name="Seaver E.C."/>
            <person name="Weisblat D.A."/>
            <person name="Putnam N.H."/>
            <person name="Grigoriev I.V."/>
            <person name="Rokhsar D.S."/>
        </authorList>
    </citation>
    <scope>NUCLEOTIDE SEQUENCE</scope>
    <source>
        <strain evidence="9">I ESC-2004</strain>
    </source>
</reference>
<dbReference type="GO" id="GO:0051606">
    <property type="term" value="P:detection of stimulus"/>
    <property type="evidence" value="ECO:0007669"/>
    <property type="project" value="UniProtKB-ARBA"/>
</dbReference>
<dbReference type="EMBL" id="AMQN01002148">
    <property type="status" value="NOT_ANNOTATED_CDS"/>
    <property type="molecule type" value="Genomic_DNA"/>
</dbReference>
<evidence type="ECO:0000256" key="4">
    <source>
        <dbReference type="ARBA" id="ARBA00023136"/>
    </source>
</evidence>
<evidence type="ECO:0000313" key="7">
    <source>
        <dbReference type="EMBL" id="ELT97787.1"/>
    </source>
</evidence>
<comment type="subcellular location">
    <subcellularLocation>
        <location evidence="1">Membrane</location>
        <topology evidence="1">Multi-pass membrane protein</topology>
    </subcellularLocation>
</comment>
<evidence type="ECO:0000256" key="2">
    <source>
        <dbReference type="ARBA" id="ARBA00022692"/>
    </source>
</evidence>
<dbReference type="EnsemblMetazoa" id="CapteT210189">
    <property type="protein sequence ID" value="CapteP210189"/>
    <property type="gene ID" value="CapteG210189"/>
</dbReference>
<feature type="transmembrane region" description="Helical" evidence="6">
    <location>
        <begin position="159"/>
        <end position="179"/>
    </location>
</feature>
<feature type="transmembrane region" description="Helical" evidence="6">
    <location>
        <begin position="204"/>
        <end position="233"/>
    </location>
</feature>